<gene>
    <name evidence="2" type="ORF">BCAL_0353</name>
</gene>
<dbReference type="SUPFAM" id="SSF103473">
    <property type="entry name" value="MFS general substrate transporter"/>
    <property type="match status" value="1"/>
</dbReference>
<sequence>MTHDLKDAPKDIPKEDGWLLRVTLLLAGQALSLLGSSIVQYAIWWWIVMQTRTGSAMLLGGALMSAFGSKLLRKARAHASDASALLTSLRTIAGALGSAVFVAVMVACGNDPTRVNVAFWAMIALTAAGFVMTVLFCRRR</sequence>
<dbReference type="AlphaFoldDB" id="A0A087AD96"/>
<dbReference type="EMBL" id="JGYS01000001">
    <property type="protein sequence ID" value="KFI56746.1"/>
    <property type="molecule type" value="Genomic_DNA"/>
</dbReference>
<dbReference type="Proteomes" id="UP000029072">
    <property type="component" value="Unassembled WGS sequence"/>
</dbReference>
<reference evidence="2 3" key="1">
    <citation type="submission" date="2014-03" db="EMBL/GenBank/DDBJ databases">
        <title>Genomics of Bifidobacteria.</title>
        <authorList>
            <person name="Ventura M."/>
            <person name="Milani C."/>
            <person name="Lugli G.A."/>
        </authorList>
    </citation>
    <scope>NUCLEOTIDE SEQUENCE [LARGE SCALE GENOMIC DNA]</scope>
    <source>
        <strain evidence="2 3">DSM 23973</strain>
    </source>
</reference>
<name>A0A087AD96_9BIFI</name>
<accession>A0A087AD96</accession>
<keyword evidence="1" id="KW-1133">Transmembrane helix</keyword>
<dbReference type="STRING" id="1437609.BCAL_0353"/>
<dbReference type="InterPro" id="IPR036259">
    <property type="entry name" value="MFS_trans_sf"/>
</dbReference>
<feature type="transmembrane region" description="Helical" evidence="1">
    <location>
        <begin position="117"/>
        <end position="137"/>
    </location>
</feature>
<evidence type="ECO:0000256" key="1">
    <source>
        <dbReference type="SAM" id="Phobius"/>
    </source>
</evidence>
<evidence type="ECO:0000313" key="2">
    <source>
        <dbReference type="EMBL" id="KFI56746.1"/>
    </source>
</evidence>
<organism evidence="2 3">
    <name type="scientific">Bifidobacterium callitrichos DSM 23973</name>
    <dbReference type="NCBI Taxonomy" id="1437609"/>
    <lineage>
        <taxon>Bacteria</taxon>
        <taxon>Bacillati</taxon>
        <taxon>Actinomycetota</taxon>
        <taxon>Actinomycetes</taxon>
        <taxon>Bifidobacteriales</taxon>
        <taxon>Bifidobacteriaceae</taxon>
        <taxon>Bifidobacterium</taxon>
    </lineage>
</organism>
<keyword evidence="1" id="KW-0812">Transmembrane</keyword>
<evidence type="ECO:0000313" key="3">
    <source>
        <dbReference type="Proteomes" id="UP000029072"/>
    </source>
</evidence>
<protein>
    <submittedName>
        <fullName evidence="2">Transporter, major facilitator family protein</fullName>
    </submittedName>
</protein>
<proteinExistence type="predicted"/>
<feature type="transmembrane region" description="Helical" evidence="1">
    <location>
        <begin position="24"/>
        <end position="47"/>
    </location>
</feature>
<keyword evidence="1" id="KW-0472">Membrane</keyword>
<comment type="caution">
    <text evidence="2">The sequence shown here is derived from an EMBL/GenBank/DDBJ whole genome shotgun (WGS) entry which is preliminary data.</text>
</comment>
<feature type="transmembrane region" description="Helical" evidence="1">
    <location>
        <begin position="84"/>
        <end position="105"/>
    </location>
</feature>